<keyword evidence="2" id="KW-1185">Reference proteome</keyword>
<dbReference type="AlphaFoldDB" id="A0A4C1UYP7"/>
<gene>
    <name evidence="1" type="ORF">EVAR_21575_1</name>
</gene>
<comment type="caution">
    <text evidence="1">The sequence shown here is derived from an EMBL/GenBank/DDBJ whole genome shotgun (WGS) entry which is preliminary data.</text>
</comment>
<protein>
    <submittedName>
        <fullName evidence="1">Uncharacterized protein</fullName>
    </submittedName>
</protein>
<organism evidence="1 2">
    <name type="scientific">Eumeta variegata</name>
    <name type="common">Bagworm moth</name>
    <name type="synonym">Eumeta japonica</name>
    <dbReference type="NCBI Taxonomy" id="151549"/>
    <lineage>
        <taxon>Eukaryota</taxon>
        <taxon>Metazoa</taxon>
        <taxon>Ecdysozoa</taxon>
        <taxon>Arthropoda</taxon>
        <taxon>Hexapoda</taxon>
        <taxon>Insecta</taxon>
        <taxon>Pterygota</taxon>
        <taxon>Neoptera</taxon>
        <taxon>Endopterygota</taxon>
        <taxon>Lepidoptera</taxon>
        <taxon>Glossata</taxon>
        <taxon>Ditrysia</taxon>
        <taxon>Tineoidea</taxon>
        <taxon>Psychidae</taxon>
        <taxon>Oiketicinae</taxon>
        <taxon>Eumeta</taxon>
    </lineage>
</organism>
<evidence type="ECO:0000313" key="1">
    <source>
        <dbReference type="EMBL" id="GBP31137.1"/>
    </source>
</evidence>
<dbReference type="Proteomes" id="UP000299102">
    <property type="component" value="Unassembled WGS sequence"/>
</dbReference>
<reference evidence="1 2" key="1">
    <citation type="journal article" date="2019" name="Commun. Biol.">
        <title>The bagworm genome reveals a unique fibroin gene that provides high tensile strength.</title>
        <authorList>
            <person name="Kono N."/>
            <person name="Nakamura H."/>
            <person name="Ohtoshi R."/>
            <person name="Tomita M."/>
            <person name="Numata K."/>
            <person name="Arakawa K."/>
        </authorList>
    </citation>
    <scope>NUCLEOTIDE SEQUENCE [LARGE SCALE GENOMIC DNA]</scope>
</reference>
<sequence length="119" mass="13053">MHATLAMFARREIDYVMDLGMYFSREIRHERRPRGGRGRASDEANLTIAHNSCGAVSGTALGRCGAGGPNFWLINYTGCRSARVRPPANSGRAAPSGYKETLTGSSFRREAYVTLIHFA</sequence>
<evidence type="ECO:0000313" key="2">
    <source>
        <dbReference type="Proteomes" id="UP000299102"/>
    </source>
</evidence>
<dbReference type="EMBL" id="BGZK01000242">
    <property type="protein sequence ID" value="GBP31137.1"/>
    <property type="molecule type" value="Genomic_DNA"/>
</dbReference>
<name>A0A4C1UYP7_EUMVA</name>
<accession>A0A4C1UYP7</accession>
<proteinExistence type="predicted"/>